<sequence>MTMHILSNIFSIFWISFIFHGLILSIIKLGFFGEDLKLKLNIILKEQIYLIPLISFLIFIISYLSMDIIHLDPTDNVKIKATLEQGQVIISGTIFSELFEKAGSVATFIAGARIAAGLLAKKPLLANSLVKTGTVLGFGAGSAMGYKMVSRSFNSNQSGDLRINTGPIEILVENSSNSEEVLNKICELHKDKGITIKDNQIYVKKILNLNHTKDLNSGNNITTDNSNSNIILEGDKEVCSNVIKELDKVDPNWKDSFNVNSPIEKGELLNPILMDNLQDNYLLHFIILYLLFMLVIIFTCKLILKENHQFPILKKLPKGNLIQKFFTYYITIWQKSSVIWIYLILFFLIVFNSIATFSLWHAVNYLNAILN</sequence>
<proteinExistence type="predicted"/>
<organism evidence="2">
    <name type="scientific">Amanita phalloides</name>
    <name type="common">Death cap</name>
    <dbReference type="NCBI Taxonomy" id="67723"/>
    <lineage>
        <taxon>Eukaryota</taxon>
        <taxon>Fungi</taxon>
        <taxon>Dikarya</taxon>
        <taxon>Basidiomycota</taxon>
        <taxon>Agaricomycotina</taxon>
        <taxon>Agaricomycetes</taxon>
        <taxon>Agaricomycetidae</taxon>
        <taxon>Agaricales</taxon>
        <taxon>Pluteineae</taxon>
        <taxon>Amanitaceae</taxon>
        <taxon>Amanita</taxon>
    </lineage>
</organism>
<dbReference type="RefSeq" id="YP_009710705.1">
    <property type="nucleotide sequence ID" value="NC_045200.1"/>
</dbReference>
<keyword evidence="1" id="KW-0472">Membrane</keyword>
<accession>A0A5Q0N286</accession>
<feature type="transmembrane region" description="Helical" evidence="1">
    <location>
        <begin position="6"/>
        <end position="27"/>
    </location>
</feature>
<evidence type="ECO:0000313" key="2">
    <source>
        <dbReference type="EMBL" id="QFZ98654.1"/>
    </source>
</evidence>
<name>A0A5Q0N286_AMAPH</name>
<keyword evidence="1" id="KW-0812">Transmembrane</keyword>
<reference evidence="2" key="1">
    <citation type="journal article" name="Front. Microbiol.">
        <title>Comparative Mitogenome Analysis Reveals Mitochondrial Genome Differentiation in Ectomycorrhizal and Asymbiotic Amanita Species.</title>
        <authorList>
            <person name="Li Q."/>
            <person name="He X."/>
            <person name="Ren Y."/>
            <person name="Xiong C."/>
            <person name="Jin X."/>
            <person name="Peng L."/>
            <person name="Huang W."/>
        </authorList>
    </citation>
    <scope>NUCLEOTIDE SEQUENCE</scope>
</reference>
<gene>
    <name evidence="2" type="primary">orf371</name>
</gene>
<feature type="transmembrane region" description="Helical" evidence="1">
    <location>
        <begin position="339"/>
        <end position="363"/>
    </location>
</feature>
<evidence type="ECO:0000256" key="1">
    <source>
        <dbReference type="SAM" id="Phobius"/>
    </source>
</evidence>
<dbReference type="GeneID" id="42437883"/>
<keyword evidence="1" id="KW-1133">Transmembrane helix</keyword>
<dbReference type="AlphaFoldDB" id="A0A5Q0N286"/>
<feature type="transmembrane region" description="Helical" evidence="1">
    <location>
        <begin position="281"/>
        <end position="304"/>
    </location>
</feature>
<geneLocation type="mitochondrion" evidence="2"/>
<feature type="transmembrane region" description="Helical" evidence="1">
    <location>
        <begin position="48"/>
        <end position="66"/>
    </location>
</feature>
<keyword evidence="2" id="KW-0496">Mitochondrion</keyword>
<dbReference type="EMBL" id="MK993560">
    <property type="protein sequence ID" value="QFZ98654.1"/>
    <property type="molecule type" value="Genomic_DNA"/>
</dbReference>
<protein>
    <submittedName>
        <fullName evidence="2">Uncharacterized protein</fullName>
    </submittedName>
</protein>